<dbReference type="EMBL" id="BGPR01189439">
    <property type="protein sequence ID" value="GBM87002.1"/>
    <property type="molecule type" value="Genomic_DNA"/>
</dbReference>
<evidence type="ECO:0000313" key="2">
    <source>
        <dbReference type="EMBL" id="GBM87002.1"/>
    </source>
</evidence>
<dbReference type="Proteomes" id="UP000499080">
    <property type="component" value="Unassembled WGS sequence"/>
</dbReference>
<proteinExistence type="predicted"/>
<dbReference type="AlphaFoldDB" id="A0A4Y2JAK8"/>
<evidence type="ECO:0000313" key="5">
    <source>
        <dbReference type="Proteomes" id="UP000499080"/>
    </source>
</evidence>
<dbReference type="EMBL" id="BGPR01189460">
    <property type="protein sequence ID" value="GBM87080.1"/>
    <property type="molecule type" value="Genomic_DNA"/>
</dbReference>
<gene>
    <name evidence="3" type="ORF">AVEN_167988_1</name>
    <name evidence="4" type="ORF">AVEN_187130_1</name>
    <name evidence="1" type="ORF">AVEN_90204_1</name>
    <name evidence="2" type="ORF">AVEN_90701_1</name>
</gene>
<accession>A0A4Y2JAK8</accession>
<name>A0A4Y2JAK8_ARAVE</name>
<sequence length="97" mass="11099">MKKRQDYLCRLNSDSFVKICDSRNAIILASMFDGIQHLRVFDRGLLTAQIDKDEVLQIYIRLFNSTVGPWLISTFVHIGLTGYSADCLVTQIFKSKP</sequence>
<protein>
    <submittedName>
        <fullName evidence="4">Uncharacterized protein</fullName>
    </submittedName>
</protein>
<evidence type="ECO:0000313" key="3">
    <source>
        <dbReference type="EMBL" id="GBM87057.1"/>
    </source>
</evidence>
<evidence type="ECO:0000313" key="1">
    <source>
        <dbReference type="EMBL" id="GBM86998.1"/>
    </source>
</evidence>
<dbReference type="EMBL" id="BGPR01189454">
    <property type="protein sequence ID" value="GBM87057.1"/>
    <property type="molecule type" value="Genomic_DNA"/>
</dbReference>
<comment type="caution">
    <text evidence="4">The sequence shown here is derived from an EMBL/GenBank/DDBJ whole genome shotgun (WGS) entry which is preliminary data.</text>
</comment>
<reference evidence="4 5" key="1">
    <citation type="journal article" date="2019" name="Sci. Rep.">
        <title>Orb-weaving spider Araneus ventricosus genome elucidates the spidroin gene catalogue.</title>
        <authorList>
            <person name="Kono N."/>
            <person name="Nakamura H."/>
            <person name="Ohtoshi R."/>
            <person name="Moran D.A.P."/>
            <person name="Shinohara A."/>
            <person name="Yoshida Y."/>
            <person name="Fujiwara M."/>
            <person name="Mori M."/>
            <person name="Tomita M."/>
            <person name="Arakawa K."/>
        </authorList>
    </citation>
    <scope>NUCLEOTIDE SEQUENCE [LARGE SCALE GENOMIC DNA]</scope>
</reference>
<keyword evidence="5" id="KW-1185">Reference proteome</keyword>
<evidence type="ECO:0000313" key="4">
    <source>
        <dbReference type="EMBL" id="GBM87080.1"/>
    </source>
</evidence>
<organism evidence="4 5">
    <name type="scientific">Araneus ventricosus</name>
    <name type="common">Orbweaver spider</name>
    <name type="synonym">Epeira ventricosa</name>
    <dbReference type="NCBI Taxonomy" id="182803"/>
    <lineage>
        <taxon>Eukaryota</taxon>
        <taxon>Metazoa</taxon>
        <taxon>Ecdysozoa</taxon>
        <taxon>Arthropoda</taxon>
        <taxon>Chelicerata</taxon>
        <taxon>Arachnida</taxon>
        <taxon>Araneae</taxon>
        <taxon>Araneomorphae</taxon>
        <taxon>Entelegynae</taxon>
        <taxon>Araneoidea</taxon>
        <taxon>Araneidae</taxon>
        <taxon>Araneus</taxon>
    </lineage>
</organism>
<dbReference type="EMBL" id="BGPR01189438">
    <property type="protein sequence ID" value="GBM86998.1"/>
    <property type="molecule type" value="Genomic_DNA"/>
</dbReference>